<dbReference type="Proteomes" id="UP000750711">
    <property type="component" value="Unassembled WGS sequence"/>
</dbReference>
<reference evidence="8" key="1">
    <citation type="submission" date="2021-03" db="EMBL/GenBank/DDBJ databases">
        <title>Comparative genomics and phylogenomic investigation of the class Geoglossomycetes provide insights into ecological specialization and systematics.</title>
        <authorList>
            <person name="Melie T."/>
            <person name="Pirro S."/>
            <person name="Miller A.N."/>
            <person name="Quandt A."/>
        </authorList>
    </citation>
    <scope>NUCLEOTIDE SEQUENCE</scope>
    <source>
        <strain evidence="8">CAQ_001_2017</strain>
    </source>
</reference>
<name>A0A9P8L8Z0_9PEZI</name>
<comment type="similarity">
    <text evidence="1 6">Belongs to the protein prenyltransferase subunit alpha family.</text>
</comment>
<evidence type="ECO:0000256" key="4">
    <source>
        <dbReference type="ARBA" id="ARBA00022737"/>
    </source>
</evidence>
<keyword evidence="3 6" id="KW-0808">Transferase</keyword>
<comment type="catalytic activity">
    <reaction evidence="5 6">
        <text>geranylgeranyl diphosphate + L-cysteinyl-[protein] = S-geranylgeranyl-L-cysteinyl-[protein] + diphosphate</text>
        <dbReference type="Rhea" id="RHEA:21240"/>
        <dbReference type="Rhea" id="RHEA-COMP:10131"/>
        <dbReference type="Rhea" id="RHEA-COMP:11537"/>
        <dbReference type="ChEBI" id="CHEBI:29950"/>
        <dbReference type="ChEBI" id="CHEBI:33019"/>
        <dbReference type="ChEBI" id="CHEBI:57533"/>
        <dbReference type="ChEBI" id="CHEBI:86021"/>
        <dbReference type="EC" id="2.5.1.60"/>
    </reaction>
</comment>
<evidence type="ECO:0000256" key="3">
    <source>
        <dbReference type="ARBA" id="ARBA00022679"/>
    </source>
</evidence>
<dbReference type="AlphaFoldDB" id="A0A9P8L8Z0"/>
<dbReference type="PROSITE" id="PS51147">
    <property type="entry name" value="PFTA"/>
    <property type="match status" value="3"/>
</dbReference>
<evidence type="ECO:0000256" key="6">
    <source>
        <dbReference type="RuleBase" id="RU367120"/>
    </source>
</evidence>
<evidence type="ECO:0000256" key="5">
    <source>
        <dbReference type="ARBA" id="ARBA00047658"/>
    </source>
</evidence>
<dbReference type="GO" id="GO:0004663">
    <property type="term" value="F:Rab geranylgeranyltransferase activity"/>
    <property type="evidence" value="ECO:0007669"/>
    <property type="project" value="UniProtKB-UniRule"/>
</dbReference>
<dbReference type="InterPro" id="IPR002088">
    <property type="entry name" value="Prenyl_trans_a"/>
</dbReference>
<organism evidence="8 9">
    <name type="scientific">Trichoglossum hirsutum</name>
    <dbReference type="NCBI Taxonomy" id="265104"/>
    <lineage>
        <taxon>Eukaryota</taxon>
        <taxon>Fungi</taxon>
        <taxon>Dikarya</taxon>
        <taxon>Ascomycota</taxon>
        <taxon>Pezizomycotina</taxon>
        <taxon>Geoglossomycetes</taxon>
        <taxon>Geoglossales</taxon>
        <taxon>Geoglossaceae</taxon>
        <taxon>Trichoglossum</taxon>
    </lineage>
</organism>
<evidence type="ECO:0000313" key="8">
    <source>
        <dbReference type="EMBL" id="KAH0556669.1"/>
    </source>
</evidence>
<protein>
    <recommendedName>
        <fullName evidence="6">Geranylgeranyl transferase type-2 subunit alpha</fullName>
        <ecNumber evidence="6">2.5.1.60</ecNumber>
    </recommendedName>
    <alternativeName>
        <fullName evidence="6">Geranylgeranyl transferase type II subunit alpha</fullName>
    </alternativeName>
</protein>
<sequence>MASHGVPRSANTRPARTEQARAKELAKIEDYQALVSLVQTKMAEREYTADVLALTSKLLTWNPEYYTIWNHRRRILLGGLFPQSNPSSPPVPESTAEATATAAEEKTHALLLSELNFLLPLFLSHPKAYTLWTHRLWLLRHSLSHLPCALSHPLWADELRLCNRLLTLDPRNFHGWGYRKLVAERLESMDPSGAVAVVEQEFGYANRMVEANLSNFSAWHARAGWGVKALEARHAGADERLRFFENGLSPSRNGF</sequence>
<keyword evidence="4" id="KW-0677">Repeat</keyword>
<keyword evidence="9" id="KW-1185">Reference proteome</keyword>
<dbReference type="GO" id="GO:0005968">
    <property type="term" value="C:Rab-protein geranylgeranyltransferase complex"/>
    <property type="evidence" value="ECO:0007669"/>
    <property type="project" value="TreeGrafter"/>
</dbReference>
<evidence type="ECO:0000256" key="1">
    <source>
        <dbReference type="ARBA" id="ARBA00006734"/>
    </source>
</evidence>
<dbReference type="GO" id="GO:0097354">
    <property type="term" value="P:prenylation"/>
    <property type="evidence" value="ECO:0007669"/>
    <property type="project" value="UniProtKB-UniRule"/>
</dbReference>
<comment type="caution">
    <text evidence="8">The sequence shown here is derived from an EMBL/GenBank/DDBJ whole genome shotgun (WGS) entry which is preliminary data.</text>
</comment>
<dbReference type="PANTHER" id="PTHR11129:SF2">
    <property type="entry name" value="GERANYLGERANYL TRANSFERASE TYPE-2 SUBUNIT ALPHA"/>
    <property type="match status" value="1"/>
</dbReference>
<dbReference type="EMBL" id="JAGHQM010001047">
    <property type="protein sequence ID" value="KAH0556669.1"/>
    <property type="molecule type" value="Genomic_DNA"/>
</dbReference>
<evidence type="ECO:0000256" key="2">
    <source>
        <dbReference type="ARBA" id="ARBA00022602"/>
    </source>
</evidence>
<evidence type="ECO:0000256" key="7">
    <source>
        <dbReference type="SAM" id="MobiDB-lite"/>
    </source>
</evidence>
<keyword evidence="2 6" id="KW-0637">Prenyltransferase</keyword>
<accession>A0A9P8L8Z0</accession>
<proteinExistence type="inferred from homology"/>
<comment type="function">
    <text evidence="6">Catalyzes the transfer of a geranyl-geranyl moiety from geranyl-geranyl pyrophosphate to cysteines occuring in specific C-terminal amino acid sequences.</text>
</comment>
<evidence type="ECO:0000313" key="9">
    <source>
        <dbReference type="Proteomes" id="UP000750711"/>
    </source>
</evidence>
<feature type="region of interest" description="Disordered" evidence="7">
    <location>
        <begin position="1"/>
        <end position="21"/>
    </location>
</feature>
<gene>
    <name evidence="8" type="ORF">GP486_005523</name>
</gene>
<dbReference type="Pfam" id="PF01239">
    <property type="entry name" value="PPTA"/>
    <property type="match status" value="3"/>
</dbReference>
<dbReference type="PANTHER" id="PTHR11129">
    <property type="entry name" value="PROTEIN FARNESYLTRANSFERASE ALPHA SUBUNIT/RAB GERANYLGERANYL TRANSFERASE ALPHA SUBUNIT"/>
    <property type="match status" value="1"/>
</dbReference>
<dbReference type="SUPFAM" id="SSF48439">
    <property type="entry name" value="Protein prenylyltransferase"/>
    <property type="match status" value="1"/>
</dbReference>
<dbReference type="EC" id="2.5.1.60" evidence="6"/>
<dbReference type="Gene3D" id="1.25.40.120">
    <property type="entry name" value="Protein prenylyltransferase"/>
    <property type="match status" value="1"/>
</dbReference>